<dbReference type="Proteomes" id="UP000646484">
    <property type="component" value="Unassembled WGS sequence"/>
</dbReference>
<dbReference type="InterPro" id="IPR012657">
    <property type="entry name" value="23S_rRNA-intervening_sequence"/>
</dbReference>
<dbReference type="RefSeq" id="WP_186977059.1">
    <property type="nucleotide sequence ID" value="NZ_JACOOH010000006.1"/>
</dbReference>
<dbReference type="PANTHER" id="PTHR38471:SF2">
    <property type="entry name" value="FOUR HELIX BUNDLE PROTEIN"/>
    <property type="match status" value="1"/>
</dbReference>
<dbReference type="NCBIfam" id="TIGR02436">
    <property type="entry name" value="four helix bundle protein"/>
    <property type="match status" value="1"/>
</dbReference>
<dbReference type="PIRSF" id="PIRSF035652">
    <property type="entry name" value="CHP02436"/>
    <property type="match status" value="1"/>
</dbReference>
<dbReference type="Gene3D" id="1.20.1440.60">
    <property type="entry name" value="23S rRNA-intervening sequence"/>
    <property type="match status" value="1"/>
</dbReference>
<dbReference type="SUPFAM" id="SSF158446">
    <property type="entry name" value="IVS-encoded protein-like"/>
    <property type="match status" value="1"/>
</dbReference>
<comment type="caution">
    <text evidence="1">The sequence shown here is derived from an EMBL/GenBank/DDBJ whole genome shotgun (WGS) entry which is preliminary data.</text>
</comment>
<protein>
    <submittedName>
        <fullName evidence="1">Four helix bundle protein</fullName>
    </submittedName>
</protein>
<organism evidence="1 2">
    <name type="scientific">Butyricimonas hominis</name>
    <dbReference type="NCBI Taxonomy" id="2763032"/>
    <lineage>
        <taxon>Bacteria</taxon>
        <taxon>Pseudomonadati</taxon>
        <taxon>Bacteroidota</taxon>
        <taxon>Bacteroidia</taxon>
        <taxon>Bacteroidales</taxon>
        <taxon>Odoribacteraceae</taxon>
        <taxon>Butyricimonas</taxon>
    </lineage>
</organism>
<proteinExistence type="predicted"/>
<name>A0ABR7D382_9BACT</name>
<dbReference type="EMBL" id="JACOOH010000006">
    <property type="protein sequence ID" value="MBC5622397.1"/>
    <property type="molecule type" value="Genomic_DNA"/>
</dbReference>
<dbReference type="PANTHER" id="PTHR38471">
    <property type="entry name" value="FOUR HELIX BUNDLE PROTEIN"/>
    <property type="match status" value="1"/>
</dbReference>
<reference evidence="1 2" key="1">
    <citation type="submission" date="2020-08" db="EMBL/GenBank/DDBJ databases">
        <title>Genome public.</title>
        <authorList>
            <person name="Liu C."/>
            <person name="Sun Q."/>
        </authorList>
    </citation>
    <scope>NUCLEOTIDE SEQUENCE [LARGE SCALE GENOMIC DNA]</scope>
    <source>
        <strain evidence="1 2">NSJ-56</strain>
    </source>
</reference>
<dbReference type="Pfam" id="PF05635">
    <property type="entry name" value="23S_rRNA_IVP"/>
    <property type="match status" value="1"/>
</dbReference>
<sequence>MNSAEFQNKTKKLGLGVIRFVEVLPQNYASRVIINQILRCALSVGANYRAVCRAKSDKDFIHKMKIVEEECDETIYWLEIIEESGLAKVEPIAPLRKEAREILAMIVASINTVSKNLKSKQSEI</sequence>
<dbReference type="InterPro" id="IPR036583">
    <property type="entry name" value="23S_rRNA_IVS_sf"/>
</dbReference>
<keyword evidence="2" id="KW-1185">Reference proteome</keyword>
<accession>A0ABR7D382</accession>
<gene>
    <name evidence="1" type="ORF">H8S64_14955</name>
</gene>
<evidence type="ECO:0000313" key="2">
    <source>
        <dbReference type="Proteomes" id="UP000646484"/>
    </source>
</evidence>
<evidence type="ECO:0000313" key="1">
    <source>
        <dbReference type="EMBL" id="MBC5622397.1"/>
    </source>
</evidence>